<keyword evidence="3" id="KW-0902">Two-component regulatory system</keyword>
<dbReference type="InterPro" id="IPR039420">
    <property type="entry name" value="WalR-like"/>
</dbReference>
<dbReference type="SUPFAM" id="SSF46894">
    <property type="entry name" value="C-terminal effector domain of the bipartite response regulators"/>
    <property type="match status" value="1"/>
</dbReference>
<dbReference type="NCBIfam" id="NF033117">
    <property type="entry name" value="vanR_ACDEGLN"/>
    <property type="match status" value="1"/>
</dbReference>
<keyword evidence="6" id="KW-0804">Transcription</keyword>
<evidence type="ECO:0000256" key="7">
    <source>
        <dbReference type="ARBA" id="ARBA00024867"/>
    </source>
</evidence>
<evidence type="ECO:0000256" key="8">
    <source>
        <dbReference type="PROSITE-ProRule" id="PRU00169"/>
    </source>
</evidence>
<proteinExistence type="predicted"/>
<evidence type="ECO:0000259" key="11">
    <source>
        <dbReference type="PROSITE" id="PS51755"/>
    </source>
</evidence>
<evidence type="ECO:0000256" key="6">
    <source>
        <dbReference type="ARBA" id="ARBA00023163"/>
    </source>
</evidence>
<dbReference type="GO" id="GO:0032993">
    <property type="term" value="C:protein-DNA complex"/>
    <property type="evidence" value="ECO:0007669"/>
    <property type="project" value="TreeGrafter"/>
</dbReference>
<evidence type="ECO:0000256" key="1">
    <source>
        <dbReference type="ARBA" id="ARBA00018672"/>
    </source>
</evidence>
<comment type="function">
    <text evidence="7">May play the central regulatory role in sporulation. It may be an element of the effector pathway responsible for the activation of sporulation genes in response to nutritional stress. Spo0A may act in concert with spo0H (a sigma factor) to control the expression of some genes that are critical to the sporulation process.</text>
</comment>
<dbReference type="CDD" id="cd17574">
    <property type="entry name" value="REC_OmpR"/>
    <property type="match status" value="1"/>
</dbReference>
<dbReference type="PROSITE" id="PS51755">
    <property type="entry name" value="OMPR_PHOB"/>
    <property type="match status" value="1"/>
</dbReference>
<dbReference type="InterPro" id="IPR011006">
    <property type="entry name" value="CheY-like_superfamily"/>
</dbReference>
<dbReference type="PANTHER" id="PTHR48111">
    <property type="entry name" value="REGULATOR OF RPOS"/>
    <property type="match status" value="1"/>
</dbReference>
<accession>A0A9D1EUU2</accession>
<keyword evidence="2 8" id="KW-0597">Phosphoprotein</keyword>
<dbReference type="CDD" id="cd00383">
    <property type="entry name" value="trans_reg_C"/>
    <property type="match status" value="1"/>
</dbReference>
<dbReference type="InterPro" id="IPR016032">
    <property type="entry name" value="Sig_transdc_resp-reg_C-effctor"/>
</dbReference>
<dbReference type="GO" id="GO:0000976">
    <property type="term" value="F:transcription cis-regulatory region binding"/>
    <property type="evidence" value="ECO:0007669"/>
    <property type="project" value="TreeGrafter"/>
</dbReference>
<reference evidence="12" key="2">
    <citation type="journal article" date="2021" name="PeerJ">
        <title>Extensive microbial diversity within the chicken gut microbiome revealed by metagenomics and culture.</title>
        <authorList>
            <person name="Gilroy R."/>
            <person name="Ravi A."/>
            <person name="Getino M."/>
            <person name="Pursley I."/>
            <person name="Horton D.L."/>
            <person name="Alikhan N.F."/>
            <person name="Baker D."/>
            <person name="Gharbi K."/>
            <person name="Hall N."/>
            <person name="Watson M."/>
            <person name="Adriaenssens E.M."/>
            <person name="Foster-Nyarko E."/>
            <person name="Jarju S."/>
            <person name="Secka A."/>
            <person name="Antonio M."/>
            <person name="Oren A."/>
            <person name="Chaudhuri R.R."/>
            <person name="La Ragione R."/>
            <person name="Hildebrand F."/>
            <person name="Pallen M.J."/>
        </authorList>
    </citation>
    <scope>NUCLEOTIDE SEQUENCE</scope>
    <source>
        <strain evidence="12">CHK190-19873</strain>
    </source>
</reference>
<dbReference type="PANTHER" id="PTHR48111:SF40">
    <property type="entry name" value="PHOSPHATE REGULON TRANSCRIPTIONAL REGULATORY PROTEIN PHOB"/>
    <property type="match status" value="1"/>
</dbReference>
<dbReference type="Proteomes" id="UP000823935">
    <property type="component" value="Unassembled WGS sequence"/>
</dbReference>
<name>A0A9D1EUU2_9FIRM</name>
<dbReference type="InterPro" id="IPR001867">
    <property type="entry name" value="OmpR/PhoB-type_DNA-bd"/>
</dbReference>
<dbReference type="Pfam" id="PF00072">
    <property type="entry name" value="Response_reg"/>
    <property type="match status" value="1"/>
</dbReference>
<keyword evidence="5 9" id="KW-0238">DNA-binding</keyword>
<keyword evidence="4" id="KW-0805">Transcription regulation</keyword>
<dbReference type="AlphaFoldDB" id="A0A9D1EUU2"/>
<dbReference type="PROSITE" id="PS50110">
    <property type="entry name" value="RESPONSE_REGULATORY"/>
    <property type="match status" value="1"/>
</dbReference>
<dbReference type="Gene3D" id="3.40.50.2300">
    <property type="match status" value="1"/>
</dbReference>
<sequence length="231" mass="26747">MSEKILVVDDECSIADLVEVYLKNDGYQVRKFYNATDALNCIKQEEISLALLDVMLPDMDGFTLCRKIRENYLFPIIMLTAKVEDIDKIMGLTLGADDYITKPFKPLELTARVKTQLRRYRLYNAQEPVQKEISEISIRGLHISKTSHKASLNGQELSLTPIEFNILWYLASHQGKVVSSEVLFEEVWGEKYWDNNNTVMAHIARLREKMHEPARRPKYIKTVWGVGYTIE</sequence>
<evidence type="ECO:0000256" key="9">
    <source>
        <dbReference type="PROSITE-ProRule" id="PRU01091"/>
    </source>
</evidence>
<dbReference type="FunFam" id="3.40.50.2300:FF:000001">
    <property type="entry name" value="DNA-binding response regulator PhoB"/>
    <property type="match status" value="1"/>
</dbReference>
<protein>
    <recommendedName>
        <fullName evidence="1">Stage 0 sporulation protein A homolog</fullName>
    </recommendedName>
</protein>
<dbReference type="SMART" id="SM00448">
    <property type="entry name" value="REC"/>
    <property type="match status" value="1"/>
</dbReference>
<evidence type="ECO:0000259" key="10">
    <source>
        <dbReference type="PROSITE" id="PS50110"/>
    </source>
</evidence>
<dbReference type="FunFam" id="1.10.10.10:FF:000018">
    <property type="entry name" value="DNA-binding response regulator ResD"/>
    <property type="match status" value="1"/>
</dbReference>
<feature type="domain" description="Response regulatory" evidence="10">
    <location>
        <begin position="4"/>
        <end position="117"/>
    </location>
</feature>
<dbReference type="SUPFAM" id="SSF52172">
    <property type="entry name" value="CheY-like"/>
    <property type="match status" value="1"/>
</dbReference>
<dbReference type="SMART" id="SM00862">
    <property type="entry name" value="Trans_reg_C"/>
    <property type="match status" value="1"/>
</dbReference>
<feature type="domain" description="OmpR/PhoB-type" evidence="11">
    <location>
        <begin position="133"/>
        <end position="231"/>
    </location>
</feature>
<evidence type="ECO:0000256" key="3">
    <source>
        <dbReference type="ARBA" id="ARBA00023012"/>
    </source>
</evidence>
<feature type="DNA-binding region" description="OmpR/PhoB-type" evidence="9">
    <location>
        <begin position="133"/>
        <end position="231"/>
    </location>
</feature>
<dbReference type="InterPro" id="IPR058211">
    <property type="entry name" value="VanR-like"/>
</dbReference>
<dbReference type="Gene3D" id="6.10.250.690">
    <property type="match status" value="1"/>
</dbReference>
<gene>
    <name evidence="12" type="primary">vanR</name>
    <name evidence="12" type="ORF">IAB44_13990</name>
</gene>
<evidence type="ECO:0000313" key="13">
    <source>
        <dbReference type="Proteomes" id="UP000823935"/>
    </source>
</evidence>
<evidence type="ECO:0000256" key="2">
    <source>
        <dbReference type="ARBA" id="ARBA00022553"/>
    </source>
</evidence>
<dbReference type="Gene3D" id="1.10.10.10">
    <property type="entry name" value="Winged helix-like DNA-binding domain superfamily/Winged helix DNA-binding domain"/>
    <property type="match status" value="1"/>
</dbReference>
<comment type="caution">
    <text evidence="12">The sequence shown here is derived from an EMBL/GenBank/DDBJ whole genome shotgun (WGS) entry which is preliminary data.</text>
</comment>
<organism evidence="12 13">
    <name type="scientific">Candidatus Limivivens intestinipullorum</name>
    <dbReference type="NCBI Taxonomy" id="2840858"/>
    <lineage>
        <taxon>Bacteria</taxon>
        <taxon>Bacillati</taxon>
        <taxon>Bacillota</taxon>
        <taxon>Clostridia</taxon>
        <taxon>Lachnospirales</taxon>
        <taxon>Lachnospiraceae</taxon>
        <taxon>Lachnospiraceae incertae sedis</taxon>
        <taxon>Candidatus Limivivens</taxon>
    </lineage>
</organism>
<dbReference type="GO" id="GO:0006355">
    <property type="term" value="P:regulation of DNA-templated transcription"/>
    <property type="evidence" value="ECO:0007669"/>
    <property type="project" value="InterPro"/>
</dbReference>
<dbReference type="EMBL" id="DVIQ01000091">
    <property type="protein sequence ID" value="HIS32634.1"/>
    <property type="molecule type" value="Genomic_DNA"/>
</dbReference>
<evidence type="ECO:0000256" key="5">
    <source>
        <dbReference type="ARBA" id="ARBA00023125"/>
    </source>
</evidence>
<dbReference type="InterPro" id="IPR036388">
    <property type="entry name" value="WH-like_DNA-bd_sf"/>
</dbReference>
<dbReference type="InterPro" id="IPR001789">
    <property type="entry name" value="Sig_transdc_resp-reg_receiver"/>
</dbReference>
<reference evidence="12" key="1">
    <citation type="submission" date="2020-10" db="EMBL/GenBank/DDBJ databases">
        <authorList>
            <person name="Gilroy R."/>
        </authorList>
    </citation>
    <scope>NUCLEOTIDE SEQUENCE</scope>
    <source>
        <strain evidence="12">CHK190-19873</strain>
    </source>
</reference>
<evidence type="ECO:0000256" key="4">
    <source>
        <dbReference type="ARBA" id="ARBA00023015"/>
    </source>
</evidence>
<dbReference type="GO" id="GO:0005829">
    <property type="term" value="C:cytosol"/>
    <property type="evidence" value="ECO:0007669"/>
    <property type="project" value="TreeGrafter"/>
</dbReference>
<dbReference type="GO" id="GO:0000156">
    <property type="term" value="F:phosphorelay response regulator activity"/>
    <property type="evidence" value="ECO:0007669"/>
    <property type="project" value="TreeGrafter"/>
</dbReference>
<feature type="modified residue" description="4-aspartylphosphate" evidence="8">
    <location>
        <position position="53"/>
    </location>
</feature>
<dbReference type="Pfam" id="PF00486">
    <property type="entry name" value="Trans_reg_C"/>
    <property type="match status" value="1"/>
</dbReference>
<evidence type="ECO:0000313" key="12">
    <source>
        <dbReference type="EMBL" id="HIS32634.1"/>
    </source>
</evidence>